<sequence>MGSTLDSVDDTDHERIDSDGEIVIHIPPST</sequence>
<organism evidence="2 3">
    <name type="scientific">Natronorubrum texcoconense</name>
    <dbReference type="NCBI Taxonomy" id="1095776"/>
    <lineage>
        <taxon>Archaea</taxon>
        <taxon>Methanobacteriati</taxon>
        <taxon>Methanobacteriota</taxon>
        <taxon>Stenosarchaea group</taxon>
        <taxon>Halobacteria</taxon>
        <taxon>Halobacteriales</taxon>
        <taxon>Natrialbaceae</taxon>
        <taxon>Natronorubrum</taxon>
    </lineage>
</organism>
<reference evidence="3" key="1">
    <citation type="submission" date="2016-10" db="EMBL/GenBank/DDBJ databases">
        <authorList>
            <person name="Varghese N."/>
            <person name="Submissions S."/>
        </authorList>
    </citation>
    <scope>NUCLEOTIDE SEQUENCE [LARGE SCALE GENOMIC DNA]</scope>
    <source>
        <strain evidence="3">B4,CECT 8067,JCM 17497</strain>
    </source>
</reference>
<accession>A0A1G9CWU6</accession>
<name>A0A1G9CWU6_9EURY</name>
<dbReference type="STRING" id="1095776.SAMN04515672_3330"/>
<evidence type="ECO:0000256" key="1">
    <source>
        <dbReference type="SAM" id="MobiDB-lite"/>
    </source>
</evidence>
<dbReference type="Proteomes" id="UP000198882">
    <property type="component" value="Unassembled WGS sequence"/>
</dbReference>
<feature type="region of interest" description="Disordered" evidence="1">
    <location>
        <begin position="1"/>
        <end position="30"/>
    </location>
</feature>
<gene>
    <name evidence="2" type="ORF">SAMN04515672_3330</name>
</gene>
<dbReference type="AlphaFoldDB" id="A0A1G9CWU6"/>
<evidence type="ECO:0000313" key="2">
    <source>
        <dbReference type="EMBL" id="SDK55875.1"/>
    </source>
</evidence>
<dbReference type="EMBL" id="FNFE01000005">
    <property type="protein sequence ID" value="SDK55875.1"/>
    <property type="molecule type" value="Genomic_DNA"/>
</dbReference>
<keyword evidence="3" id="KW-1185">Reference proteome</keyword>
<evidence type="ECO:0000313" key="3">
    <source>
        <dbReference type="Proteomes" id="UP000198882"/>
    </source>
</evidence>
<proteinExistence type="predicted"/>
<protein>
    <submittedName>
        <fullName evidence="2">Uncharacterized protein</fullName>
    </submittedName>
</protein>